<proteinExistence type="predicted"/>
<feature type="transmembrane region" description="Helical" evidence="1">
    <location>
        <begin position="157"/>
        <end position="179"/>
    </location>
</feature>
<feature type="transmembrane region" description="Helical" evidence="1">
    <location>
        <begin position="9"/>
        <end position="28"/>
    </location>
</feature>
<feature type="transmembrane region" description="Helical" evidence="1">
    <location>
        <begin position="295"/>
        <end position="318"/>
    </location>
</feature>
<dbReference type="Proteomes" id="UP001107558">
    <property type="component" value="Chromosome 1"/>
</dbReference>
<keyword evidence="3" id="KW-1185">Reference proteome</keyword>
<evidence type="ECO:0000313" key="3">
    <source>
        <dbReference type="Proteomes" id="UP001107558"/>
    </source>
</evidence>
<name>A0A9J6CFC1_POLVA</name>
<keyword evidence="1" id="KW-0472">Membrane</keyword>
<evidence type="ECO:0000313" key="2">
    <source>
        <dbReference type="EMBL" id="KAG5680889.1"/>
    </source>
</evidence>
<sequence length="412" mass="48792">METKVCKRILLCLAIIIYVILIAALFAFEGTNMRPFELIKDCIGNKPCLVLCETNNKNLSNKYVKEHFPYNYFRDRANFVEDKKDKVIIIKYSVKCNLFEEKKIYCDKNELFISTNYVHHWIKKERYQKFCFNVYEKSEGLDTNLEVCERDEIAVKIIHFSLLVTTLILFALPLAVYIYKIEIFKTKNGKFCIGLLMLQIFMVSIYFFIDKIDQNLFVVLIIFGIISSIVMNCMYFDILQTFINSNDFKIKNYYVVRFIIFFLTFIALKFIGHYLERHKRLRNKEGFFQLFFSSSSFLIFFVIISMNWITMIFVIFHYFKEKKIASDIGRFSCESERLWMYVKFFIILTLMWLIKIKSTHAMVNSYISLLIGDMILCFSAGLVAILLLSRSSVYKLLFEKGNGIKSNENNNE</sequence>
<dbReference type="EMBL" id="JADBJN010000001">
    <property type="protein sequence ID" value="KAG5680889.1"/>
    <property type="molecule type" value="Genomic_DNA"/>
</dbReference>
<keyword evidence="1" id="KW-1133">Transmembrane helix</keyword>
<accession>A0A9J6CFC1</accession>
<dbReference type="AlphaFoldDB" id="A0A9J6CFC1"/>
<feature type="transmembrane region" description="Helical" evidence="1">
    <location>
        <begin position="338"/>
        <end position="354"/>
    </location>
</feature>
<reference evidence="2" key="1">
    <citation type="submission" date="2021-03" db="EMBL/GenBank/DDBJ databases">
        <title>Chromosome level genome of the anhydrobiotic midge Polypedilum vanderplanki.</title>
        <authorList>
            <person name="Yoshida Y."/>
            <person name="Kikawada T."/>
            <person name="Gusev O."/>
        </authorList>
    </citation>
    <scope>NUCLEOTIDE SEQUENCE</scope>
    <source>
        <strain evidence="2">NIAS01</strain>
        <tissue evidence="2">Whole body or cell culture</tissue>
    </source>
</reference>
<gene>
    <name evidence="2" type="ORF">PVAND_010368</name>
</gene>
<keyword evidence="1" id="KW-0812">Transmembrane</keyword>
<comment type="caution">
    <text evidence="2">The sequence shown here is derived from an EMBL/GenBank/DDBJ whole genome shotgun (WGS) entry which is preliminary data.</text>
</comment>
<feature type="transmembrane region" description="Helical" evidence="1">
    <location>
        <begin position="255"/>
        <end position="275"/>
    </location>
</feature>
<feature type="transmembrane region" description="Helical" evidence="1">
    <location>
        <begin position="215"/>
        <end position="235"/>
    </location>
</feature>
<feature type="transmembrane region" description="Helical" evidence="1">
    <location>
        <begin position="191"/>
        <end position="209"/>
    </location>
</feature>
<protein>
    <submittedName>
        <fullName evidence="2">Uncharacterized protein</fullName>
    </submittedName>
</protein>
<feature type="transmembrane region" description="Helical" evidence="1">
    <location>
        <begin position="366"/>
        <end position="388"/>
    </location>
</feature>
<evidence type="ECO:0000256" key="1">
    <source>
        <dbReference type="SAM" id="Phobius"/>
    </source>
</evidence>
<organism evidence="2 3">
    <name type="scientific">Polypedilum vanderplanki</name>
    <name type="common">Sleeping chironomid midge</name>
    <dbReference type="NCBI Taxonomy" id="319348"/>
    <lineage>
        <taxon>Eukaryota</taxon>
        <taxon>Metazoa</taxon>
        <taxon>Ecdysozoa</taxon>
        <taxon>Arthropoda</taxon>
        <taxon>Hexapoda</taxon>
        <taxon>Insecta</taxon>
        <taxon>Pterygota</taxon>
        <taxon>Neoptera</taxon>
        <taxon>Endopterygota</taxon>
        <taxon>Diptera</taxon>
        <taxon>Nematocera</taxon>
        <taxon>Chironomoidea</taxon>
        <taxon>Chironomidae</taxon>
        <taxon>Chironominae</taxon>
        <taxon>Polypedilum</taxon>
        <taxon>Polypedilum</taxon>
    </lineage>
</organism>